<feature type="domain" description="WCX" evidence="2">
    <location>
        <begin position="249"/>
        <end position="319"/>
    </location>
</feature>
<evidence type="ECO:0000313" key="4">
    <source>
        <dbReference type="Proteomes" id="UP000518887"/>
    </source>
</evidence>
<evidence type="ECO:0000313" key="3">
    <source>
        <dbReference type="EMBL" id="MBB5226571.1"/>
    </source>
</evidence>
<dbReference type="InterPro" id="IPR051534">
    <property type="entry name" value="CBASS_pafABC_assoc_protein"/>
</dbReference>
<organism evidence="3 4">
    <name type="scientific">Treponema ruminis</name>
    <dbReference type="NCBI Taxonomy" id="744515"/>
    <lineage>
        <taxon>Bacteria</taxon>
        <taxon>Pseudomonadati</taxon>
        <taxon>Spirochaetota</taxon>
        <taxon>Spirochaetia</taxon>
        <taxon>Spirochaetales</taxon>
        <taxon>Treponemataceae</taxon>
        <taxon>Treponema</taxon>
    </lineage>
</organism>
<comment type="caution">
    <text evidence="3">The sequence shown here is derived from an EMBL/GenBank/DDBJ whole genome shotgun (WGS) entry which is preliminary data.</text>
</comment>
<dbReference type="Proteomes" id="UP000518887">
    <property type="component" value="Unassembled WGS sequence"/>
</dbReference>
<accession>A0A7W8GA09</accession>
<keyword evidence="4" id="KW-1185">Reference proteome</keyword>
<dbReference type="EMBL" id="JACHFQ010000006">
    <property type="protein sequence ID" value="MBB5226571.1"/>
    <property type="molecule type" value="Genomic_DNA"/>
</dbReference>
<evidence type="ECO:0000259" key="2">
    <source>
        <dbReference type="Pfam" id="PF25583"/>
    </source>
</evidence>
<dbReference type="Gene3D" id="1.10.10.10">
    <property type="entry name" value="Winged helix-like DNA-binding domain superfamily/Winged helix DNA-binding domain"/>
    <property type="match status" value="1"/>
</dbReference>
<reference evidence="3 4" key="1">
    <citation type="submission" date="2020-08" db="EMBL/GenBank/DDBJ databases">
        <title>Genomic Encyclopedia of Type Strains, Phase IV (KMG-IV): sequencing the most valuable type-strain genomes for metagenomic binning, comparative biology and taxonomic classification.</title>
        <authorList>
            <person name="Goeker M."/>
        </authorList>
    </citation>
    <scope>NUCLEOTIDE SEQUENCE [LARGE SCALE GENOMIC DNA]</scope>
    <source>
        <strain evidence="3 4">DSM 103462</strain>
    </source>
</reference>
<dbReference type="InterPro" id="IPR026881">
    <property type="entry name" value="WYL_dom"/>
</dbReference>
<dbReference type="InterPro" id="IPR036388">
    <property type="entry name" value="WH-like_DNA-bd_sf"/>
</dbReference>
<name>A0A7W8GA09_9SPIR</name>
<feature type="domain" description="WYL" evidence="1">
    <location>
        <begin position="147"/>
        <end position="214"/>
    </location>
</feature>
<dbReference type="RefSeq" id="WP_184659970.1">
    <property type="nucleotide sequence ID" value="NZ_CP031518.1"/>
</dbReference>
<protein>
    <submittedName>
        <fullName evidence="3">Proteasome accessory factor B</fullName>
    </submittedName>
</protein>
<proteinExistence type="predicted"/>
<dbReference type="PROSITE" id="PS52050">
    <property type="entry name" value="WYL"/>
    <property type="match status" value="1"/>
</dbReference>
<dbReference type="AlphaFoldDB" id="A0A7W8GA09"/>
<dbReference type="InterPro" id="IPR057727">
    <property type="entry name" value="WCX_dom"/>
</dbReference>
<dbReference type="GO" id="GO:0000502">
    <property type="term" value="C:proteasome complex"/>
    <property type="evidence" value="ECO:0007669"/>
    <property type="project" value="UniProtKB-KW"/>
</dbReference>
<dbReference type="Pfam" id="PF13280">
    <property type="entry name" value="WYL"/>
    <property type="match status" value="1"/>
</dbReference>
<keyword evidence="3" id="KW-0647">Proteasome</keyword>
<dbReference type="Pfam" id="PF25583">
    <property type="entry name" value="WCX"/>
    <property type="match status" value="1"/>
</dbReference>
<dbReference type="PANTHER" id="PTHR34580:SF9">
    <property type="entry name" value="SLL5097 PROTEIN"/>
    <property type="match status" value="1"/>
</dbReference>
<gene>
    <name evidence="3" type="ORF">HNP76_001952</name>
</gene>
<sequence length="326" mass="38177">MAEREDRFRTHRIIQIDEDIRSGIYPGIQFLMDKHGVSRRTILRDIEFLRDRYQAPIECDRTRKGYYYTDPTFAIKNVLLTEGDLFTVSTVMHLMEQYKNTPLENQFRHMMGKISELLPNQVSVDSGFLNKDISFISDPLPSIEEGVFDNIFEAIKTRRVLNFDYRSVGSQEYKARTFDPYHVLCQKGNWYVFGYDHGAGENRIFALSRFTHTKITAEKYTVPEGFDISKEVDLSFGIWHNNEAPEDYELLFDSNLANYILEREWHKNQIMEQKEDGSVYLKFSSNQRQQILSWVLGFGPSVIVLAPEGLRQDVLKSVQSVMEKYK</sequence>
<dbReference type="PANTHER" id="PTHR34580">
    <property type="match status" value="1"/>
</dbReference>
<evidence type="ECO:0000259" key="1">
    <source>
        <dbReference type="Pfam" id="PF13280"/>
    </source>
</evidence>